<dbReference type="EMBL" id="WNWR01000370">
    <property type="protein sequence ID" value="KAE9981176.1"/>
    <property type="molecule type" value="Genomic_DNA"/>
</dbReference>
<organism evidence="1 2">
    <name type="scientific">Venturia inaequalis</name>
    <name type="common">Apple scab fungus</name>
    <dbReference type="NCBI Taxonomy" id="5025"/>
    <lineage>
        <taxon>Eukaryota</taxon>
        <taxon>Fungi</taxon>
        <taxon>Dikarya</taxon>
        <taxon>Ascomycota</taxon>
        <taxon>Pezizomycotina</taxon>
        <taxon>Dothideomycetes</taxon>
        <taxon>Pleosporomycetidae</taxon>
        <taxon>Venturiales</taxon>
        <taxon>Venturiaceae</taxon>
        <taxon>Venturia</taxon>
    </lineage>
</organism>
<sequence length="88" mass="9933">MFRSRTRNANILEHSTQDMAVPRKPRTLRTSCMQQVLHQTDTRTEENPRSPRGTAVTILDDGDSAVCLRIPRFDTAAQHDFVVVLIAA</sequence>
<dbReference type="Proteomes" id="UP000490939">
    <property type="component" value="Unassembled WGS sequence"/>
</dbReference>
<comment type="caution">
    <text evidence="1">The sequence shown here is derived from an EMBL/GenBank/DDBJ whole genome shotgun (WGS) entry which is preliminary data.</text>
</comment>
<evidence type="ECO:0000313" key="1">
    <source>
        <dbReference type="EMBL" id="KAE9981176.1"/>
    </source>
</evidence>
<dbReference type="AlphaFoldDB" id="A0A8H3Z6A1"/>
<proteinExistence type="predicted"/>
<evidence type="ECO:0000313" key="2">
    <source>
        <dbReference type="Proteomes" id="UP000490939"/>
    </source>
</evidence>
<reference evidence="1 2" key="1">
    <citation type="submission" date="2019-07" db="EMBL/GenBank/DDBJ databases">
        <title>Venturia inaequalis Genome Resource.</title>
        <authorList>
            <person name="Lichtner F.J."/>
        </authorList>
    </citation>
    <scope>NUCLEOTIDE SEQUENCE [LARGE SCALE GENOMIC DNA]</scope>
    <source>
        <strain evidence="1 2">DMI_063113</strain>
    </source>
</reference>
<gene>
    <name evidence="1" type="ORF">EG327_006340</name>
</gene>
<accession>A0A8H3Z6A1</accession>
<name>A0A8H3Z6A1_VENIN</name>
<keyword evidence="2" id="KW-1185">Reference proteome</keyword>
<protein>
    <submittedName>
        <fullName evidence="1">Uncharacterized protein</fullName>
    </submittedName>
</protein>